<reference evidence="2 3" key="1">
    <citation type="submission" date="2019-01" db="EMBL/GenBank/DDBJ databases">
        <title>Draft Genome and Complete Hox-Cluster Characterization of the Sterlet Sturgeon (Acipenser ruthenus).</title>
        <authorList>
            <person name="Wei Q."/>
        </authorList>
    </citation>
    <scope>NUCLEOTIDE SEQUENCE [LARGE SCALE GENOMIC DNA]</scope>
    <source>
        <strain evidence="2">WHYD16114868_AA</strain>
        <tissue evidence="2">Blood</tissue>
    </source>
</reference>
<dbReference type="EMBL" id="SCEB01000060">
    <property type="protein sequence ID" value="RXN01308.1"/>
    <property type="molecule type" value="Genomic_DNA"/>
</dbReference>
<comment type="caution">
    <text evidence="2">The sequence shown here is derived from an EMBL/GenBank/DDBJ whole genome shotgun (WGS) entry which is preliminary data.</text>
</comment>
<accession>A0A662YXI5</accession>
<protein>
    <submittedName>
        <fullName evidence="2">Uncharacterized protein</fullName>
    </submittedName>
</protein>
<feature type="region of interest" description="Disordered" evidence="1">
    <location>
        <begin position="35"/>
        <end position="58"/>
    </location>
</feature>
<sequence>MSRYERYGGGPDLGLIHDMEGGDTLAHAVEAGAGGLDQDLDLGPDRFRAQGEESCPES</sequence>
<evidence type="ECO:0000256" key="1">
    <source>
        <dbReference type="SAM" id="MobiDB-lite"/>
    </source>
</evidence>
<dbReference type="Proteomes" id="UP000289886">
    <property type="component" value="Unassembled WGS sequence"/>
</dbReference>
<name>A0A662YXI5_ACIRT</name>
<evidence type="ECO:0000313" key="2">
    <source>
        <dbReference type="EMBL" id="RXN01308.1"/>
    </source>
</evidence>
<dbReference type="AlphaFoldDB" id="A0A662YXI5"/>
<proteinExistence type="predicted"/>
<evidence type="ECO:0000313" key="3">
    <source>
        <dbReference type="Proteomes" id="UP000289886"/>
    </source>
</evidence>
<keyword evidence="3" id="KW-1185">Reference proteome</keyword>
<organism evidence="2 3">
    <name type="scientific">Acipenser ruthenus</name>
    <name type="common">Sterlet sturgeon</name>
    <dbReference type="NCBI Taxonomy" id="7906"/>
    <lineage>
        <taxon>Eukaryota</taxon>
        <taxon>Metazoa</taxon>
        <taxon>Chordata</taxon>
        <taxon>Craniata</taxon>
        <taxon>Vertebrata</taxon>
        <taxon>Euteleostomi</taxon>
        <taxon>Actinopterygii</taxon>
        <taxon>Chondrostei</taxon>
        <taxon>Acipenseriformes</taxon>
        <taxon>Acipenseridae</taxon>
        <taxon>Acipenser</taxon>
    </lineage>
</organism>
<gene>
    <name evidence="2" type="ORF">EOD39_7219</name>
</gene>